<evidence type="ECO:0000313" key="6">
    <source>
        <dbReference type="Proteomes" id="UP001184230"/>
    </source>
</evidence>
<organism evidence="5 6">
    <name type="scientific">Variovorax soli</name>
    <dbReference type="NCBI Taxonomy" id="376815"/>
    <lineage>
        <taxon>Bacteria</taxon>
        <taxon>Pseudomonadati</taxon>
        <taxon>Pseudomonadota</taxon>
        <taxon>Betaproteobacteria</taxon>
        <taxon>Burkholderiales</taxon>
        <taxon>Comamonadaceae</taxon>
        <taxon>Variovorax</taxon>
    </lineage>
</organism>
<gene>
    <name evidence="5" type="ORF">J2739_005437</name>
</gene>
<comment type="similarity">
    <text evidence="1">Belongs to the ATP-dependent AMP-binding enzyme family.</text>
</comment>
<dbReference type="PROSITE" id="PS00455">
    <property type="entry name" value="AMP_BINDING"/>
    <property type="match status" value="1"/>
</dbReference>
<dbReference type="InterPro" id="IPR000873">
    <property type="entry name" value="AMP-dep_synth/lig_dom"/>
</dbReference>
<dbReference type="EC" id="6.2.1.-" evidence="5"/>
<name>A0ABU1NMS1_9BURK</name>
<reference evidence="5 6" key="1">
    <citation type="submission" date="2023-07" db="EMBL/GenBank/DDBJ databases">
        <title>Sorghum-associated microbial communities from plants grown in Nebraska, USA.</title>
        <authorList>
            <person name="Schachtman D."/>
        </authorList>
    </citation>
    <scope>NUCLEOTIDE SEQUENCE [LARGE SCALE GENOMIC DNA]</scope>
    <source>
        <strain evidence="5 6">DS1781</strain>
    </source>
</reference>
<feature type="domain" description="AMP-dependent synthetase/ligase" evidence="3">
    <location>
        <begin position="21"/>
        <end position="379"/>
    </location>
</feature>
<dbReference type="Proteomes" id="UP001184230">
    <property type="component" value="Unassembled WGS sequence"/>
</dbReference>
<comment type="caution">
    <text evidence="5">The sequence shown here is derived from an EMBL/GenBank/DDBJ whole genome shotgun (WGS) entry which is preliminary data.</text>
</comment>
<sequence length="533" mass="57830">MTNERPVSPLPPALRTLPEMLERQAERFGERPLLRIAGRSWTHGDARRAAAGRAAALAHAGVRRGDRVAVMSSNRIEFLEVFLGCGWLGAAMVPINTASMGPQIDYFLRHSEAKLLVIEAGFVERLPAVDRARTSLREIWVLDAAAEGEAAGVCTRPYPAAREALPPASMQPGDPLAILYTSGTTGPAKGVVCPHAQYYWWGVNSADVLGVDAGDVLCTTLPLFHINALNTFAQAAITGCEVVFEPRFSASGFWASMRASGATVVYLLGAMVPILLAQPEGRGERDHRVRVGLGPGVPEAAARAFLARTGVRLLEGYGSTETNFAIATAPDSARGGVMGWLRPGFQARVADEDDAALPDGEAGELLLRADEPHAFASGYFNMPEKTVEAWRNLWFHTGDRVVREADGAYRFVDRIKDAIRRRGENISSFEVEQVLSSHPCVAACAVYPVRSELAEDEVMAALVAHEGQHIDPAELLAFCESRLPYFALPRYVDLLPELPRTENGKVQKYKLRERGVTALTWDRGAGGRVPARG</sequence>
<protein>
    <submittedName>
        <fullName evidence="5">Crotonobetaine/carnitine-CoA ligase</fullName>
        <ecNumber evidence="5">6.2.1.-</ecNumber>
    </submittedName>
</protein>
<dbReference type="PANTHER" id="PTHR43201:SF5">
    <property type="entry name" value="MEDIUM-CHAIN ACYL-COA LIGASE ACSF2, MITOCHONDRIAL"/>
    <property type="match status" value="1"/>
</dbReference>
<dbReference type="InterPro" id="IPR025110">
    <property type="entry name" value="AMP-bd_C"/>
</dbReference>
<proteinExistence type="inferred from homology"/>
<dbReference type="RefSeq" id="WP_309907505.1">
    <property type="nucleotide sequence ID" value="NZ_JAVDRF010000020.1"/>
</dbReference>
<dbReference type="InterPro" id="IPR045851">
    <property type="entry name" value="AMP-bd_C_sf"/>
</dbReference>
<dbReference type="InterPro" id="IPR042099">
    <property type="entry name" value="ANL_N_sf"/>
</dbReference>
<evidence type="ECO:0000259" key="4">
    <source>
        <dbReference type="Pfam" id="PF13193"/>
    </source>
</evidence>
<dbReference type="InterPro" id="IPR020845">
    <property type="entry name" value="AMP-binding_CS"/>
</dbReference>
<dbReference type="Gene3D" id="3.40.50.12780">
    <property type="entry name" value="N-terminal domain of ligase-like"/>
    <property type="match status" value="1"/>
</dbReference>
<dbReference type="SUPFAM" id="SSF56801">
    <property type="entry name" value="Acetyl-CoA synthetase-like"/>
    <property type="match status" value="1"/>
</dbReference>
<accession>A0ABU1NMS1</accession>
<dbReference type="GO" id="GO:0016874">
    <property type="term" value="F:ligase activity"/>
    <property type="evidence" value="ECO:0007669"/>
    <property type="project" value="UniProtKB-KW"/>
</dbReference>
<evidence type="ECO:0000259" key="3">
    <source>
        <dbReference type="Pfam" id="PF00501"/>
    </source>
</evidence>
<evidence type="ECO:0000256" key="2">
    <source>
        <dbReference type="ARBA" id="ARBA00022598"/>
    </source>
</evidence>
<evidence type="ECO:0000256" key="1">
    <source>
        <dbReference type="ARBA" id="ARBA00006432"/>
    </source>
</evidence>
<dbReference type="Pfam" id="PF13193">
    <property type="entry name" value="AMP-binding_C"/>
    <property type="match status" value="1"/>
</dbReference>
<feature type="domain" description="AMP-binding enzyme C-terminal" evidence="4">
    <location>
        <begin position="430"/>
        <end position="505"/>
    </location>
</feature>
<dbReference type="PANTHER" id="PTHR43201">
    <property type="entry name" value="ACYL-COA SYNTHETASE"/>
    <property type="match status" value="1"/>
</dbReference>
<dbReference type="Pfam" id="PF00501">
    <property type="entry name" value="AMP-binding"/>
    <property type="match status" value="1"/>
</dbReference>
<evidence type="ECO:0000313" key="5">
    <source>
        <dbReference type="EMBL" id="MDR6539638.1"/>
    </source>
</evidence>
<keyword evidence="2 5" id="KW-0436">Ligase</keyword>
<dbReference type="EMBL" id="JAVDRF010000020">
    <property type="protein sequence ID" value="MDR6539638.1"/>
    <property type="molecule type" value="Genomic_DNA"/>
</dbReference>
<dbReference type="NCBIfam" id="NF004808">
    <property type="entry name" value="PRK06155.1"/>
    <property type="match status" value="1"/>
</dbReference>
<dbReference type="Gene3D" id="3.30.300.30">
    <property type="match status" value="1"/>
</dbReference>
<keyword evidence="6" id="KW-1185">Reference proteome</keyword>